<comment type="caution">
    <text evidence="3">The sequence shown here is derived from an EMBL/GenBank/DDBJ whole genome shotgun (WGS) entry which is preliminary data.</text>
</comment>
<dbReference type="AlphaFoldDB" id="A0A8H5TN19"/>
<proteinExistence type="predicted"/>
<feature type="domain" description="DUF7580" evidence="2">
    <location>
        <begin position="206"/>
        <end position="447"/>
    </location>
</feature>
<evidence type="ECO:0000256" key="1">
    <source>
        <dbReference type="SAM" id="Coils"/>
    </source>
</evidence>
<protein>
    <recommendedName>
        <fullName evidence="2">DUF7580 domain-containing protein</fullName>
    </recommendedName>
</protein>
<dbReference type="InterPro" id="IPR056002">
    <property type="entry name" value="DUF7580"/>
</dbReference>
<sequence length="448" mass="50785">MSGLEIAGLVLGAIPIAIETLKIGSQGIVIFQRSRRYENELERLMNKFENERVRLQDVCEKLLIDLVPHSRIESLVQDPLGLLKDEPELNTKLRRRLWRGFDLFNKTLGEIKTAMEEATERINVQVQDKSNLRRSLRHSFLDDLLGRINEGTSVLEQLVDRGIELEPARKSRLQGKFLCLMRNLANGVFGAVRASFGCPFNLPERSPTTLDLCERIRQPTTTGPPTCYGLLFDVSAPKTHTYNAYPIIPSKCRERSDRAMISLNEILGRHRRYMFLPEKDRLRLAVIVAANILQLHGSPWIPAVIRSRDIYLIQGPDDPIYERFYVLQTLPIAGFPSMSESFELASMRNQPLFYLGVLLIELAFGKSIELLRSERDMSSTGSQFFTDYRTAQRLVDQVKSFIGPSYGSAVSRCIDGEFHGRGVGLEDQDLSHDVYAGVVALLEKELEG</sequence>
<reference evidence="4" key="1">
    <citation type="journal article" date="2020" name="BMC Genomics">
        <title>Correction to: Identification and distribution of gene clusters required for synthesis of sphingolipid metabolism inhibitors in diverse species of the filamentous fungus Fusarium.</title>
        <authorList>
            <person name="Kim H.S."/>
            <person name="Lohmar J.M."/>
            <person name="Busman M."/>
            <person name="Brown D.W."/>
            <person name="Naumann T.A."/>
            <person name="Divon H.H."/>
            <person name="Lysoe E."/>
            <person name="Uhlig S."/>
            <person name="Proctor R.H."/>
        </authorList>
    </citation>
    <scope>NUCLEOTIDE SEQUENCE [LARGE SCALE GENOMIC DNA]</scope>
    <source>
        <strain evidence="4">NRRL 25331</strain>
    </source>
</reference>
<dbReference type="Gene3D" id="1.20.120.1020">
    <property type="entry name" value="Prion-inhibition and propagation, HeLo domain"/>
    <property type="match status" value="1"/>
</dbReference>
<reference evidence="3 4" key="2">
    <citation type="submission" date="2020-05" db="EMBL/GenBank/DDBJ databases">
        <title>Identification and distribution of gene clusters putatively required for synthesis of sphingolipid metabolism inhibitors in phylogenetically diverse species of the filamentous fungus Fusarium.</title>
        <authorList>
            <person name="Kim H.-S."/>
            <person name="Busman M."/>
            <person name="Brown D.W."/>
            <person name="Divon H."/>
            <person name="Uhlig S."/>
            <person name="Proctor R.H."/>
        </authorList>
    </citation>
    <scope>NUCLEOTIDE SEQUENCE [LARGE SCALE GENOMIC DNA]</scope>
    <source>
        <strain evidence="3 4">NRRL 25331</strain>
    </source>
</reference>
<dbReference type="PANTHER" id="PTHR35186:SF4">
    <property type="entry name" value="PRION-INHIBITION AND PROPAGATION HELO DOMAIN-CONTAINING PROTEIN"/>
    <property type="match status" value="1"/>
</dbReference>
<dbReference type="InterPro" id="IPR038305">
    <property type="entry name" value="HeLo_sf"/>
</dbReference>
<dbReference type="Proteomes" id="UP000572754">
    <property type="component" value="Unassembled WGS sequence"/>
</dbReference>
<accession>A0A8H5TN19</accession>
<keyword evidence="1" id="KW-0175">Coiled coil</keyword>
<keyword evidence="4" id="KW-1185">Reference proteome</keyword>
<organism evidence="3 4">
    <name type="scientific">Fusarium circinatum</name>
    <name type="common">Pitch canker fungus</name>
    <name type="synonym">Gibberella circinata</name>
    <dbReference type="NCBI Taxonomy" id="48490"/>
    <lineage>
        <taxon>Eukaryota</taxon>
        <taxon>Fungi</taxon>
        <taxon>Dikarya</taxon>
        <taxon>Ascomycota</taxon>
        <taxon>Pezizomycotina</taxon>
        <taxon>Sordariomycetes</taxon>
        <taxon>Hypocreomycetidae</taxon>
        <taxon>Hypocreales</taxon>
        <taxon>Nectriaceae</taxon>
        <taxon>Fusarium</taxon>
        <taxon>Fusarium fujikuroi species complex</taxon>
    </lineage>
</organism>
<dbReference type="Pfam" id="PF24476">
    <property type="entry name" value="DUF7580"/>
    <property type="match status" value="1"/>
</dbReference>
<evidence type="ECO:0000313" key="3">
    <source>
        <dbReference type="EMBL" id="KAF5673238.1"/>
    </source>
</evidence>
<name>A0A8H5TN19_FUSCI</name>
<evidence type="ECO:0000259" key="2">
    <source>
        <dbReference type="Pfam" id="PF24476"/>
    </source>
</evidence>
<dbReference type="EMBL" id="JAAQPE010000268">
    <property type="protein sequence ID" value="KAF5673238.1"/>
    <property type="molecule type" value="Genomic_DNA"/>
</dbReference>
<feature type="coiled-coil region" evidence="1">
    <location>
        <begin position="34"/>
        <end position="65"/>
    </location>
</feature>
<evidence type="ECO:0000313" key="4">
    <source>
        <dbReference type="Proteomes" id="UP000572754"/>
    </source>
</evidence>
<dbReference type="PANTHER" id="PTHR35186">
    <property type="entry name" value="ANK_REP_REGION DOMAIN-CONTAINING PROTEIN"/>
    <property type="match status" value="1"/>
</dbReference>
<gene>
    <name evidence="3" type="ORF">FCIRC_8117</name>
</gene>